<evidence type="ECO:0000259" key="2">
    <source>
        <dbReference type="Pfam" id="PF13259"/>
    </source>
</evidence>
<reference evidence="3" key="1">
    <citation type="journal article" date="2020" name="bioRxiv">
        <title>Hybrid origin of Populus tomentosa Carr. identified through genome sequencing and phylogenomic analysis.</title>
        <authorList>
            <person name="An X."/>
            <person name="Gao K."/>
            <person name="Chen Z."/>
            <person name="Li J."/>
            <person name="Yang X."/>
            <person name="Yang X."/>
            <person name="Zhou J."/>
            <person name="Guo T."/>
            <person name="Zhao T."/>
            <person name="Huang S."/>
            <person name="Miao D."/>
            <person name="Khan W.U."/>
            <person name="Rao P."/>
            <person name="Ye M."/>
            <person name="Lei B."/>
            <person name="Liao W."/>
            <person name="Wang J."/>
            <person name="Ji L."/>
            <person name="Li Y."/>
            <person name="Guo B."/>
            <person name="Mustafa N.S."/>
            <person name="Li S."/>
            <person name="Yun Q."/>
            <person name="Keller S.R."/>
            <person name="Mao J."/>
            <person name="Zhang R."/>
            <person name="Strauss S.H."/>
        </authorList>
    </citation>
    <scope>NUCLEOTIDE SEQUENCE</scope>
    <source>
        <strain evidence="3">GM15</strain>
        <tissue evidence="3">Leaf</tissue>
    </source>
</reference>
<evidence type="ECO:0000313" key="3">
    <source>
        <dbReference type="EMBL" id="KAG6765185.1"/>
    </source>
</evidence>
<evidence type="ECO:0000313" key="4">
    <source>
        <dbReference type="Proteomes" id="UP000886885"/>
    </source>
</evidence>
<evidence type="ECO:0000256" key="1">
    <source>
        <dbReference type="SAM" id="MobiDB-lite"/>
    </source>
</evidence>
<dbReference type="Proteomes" id="UP000886885">
    <property type="component" value="Chromosome 8A"/>
</dbReference>
<proteinExistence type="predicted"/>
<feature type="domain" description="Gag1-like clamp" evidence="2">
    <location>
        <begin position="110"/>
        <end position="149"/>
    </location>
</feature>
<name>A0A8X8CSV1_POPTO</name>
<dbReference type="AlphaFoldDB" id="A0A8X8CSV1"/>
<accession>A0A8X8CSV1</accession>
<sequence>MEVDSVSSHSNEKRSSEHSTSTNGEHMNTEKEKSTSVFVNHGESLALVTNASNFSKSVLPFGISLKQLTCCNCLAREQKKVDRKSILSATKNDQGPNYKMKHNRRTFLCSWSTTYEDLLSTQEPFSEPIPLSEMVDFLVDIWHDEGLFD</sequence>
<gene>
    <name evidence="3" type="ORF">POTOM_029206</name>
</gene>
<dbReference type="PANTHER" id="PTHR33373">
    <property type="entry name" value="OS07G0479600 PROTEIN"/>
    <property type="match status" value="1"/>
</dbReference>
<dbReference type="EMBL" id="JAAWWB010000015">
    <property type="protein sequence ID" value="KAG6765185.1"/>
    <property type="molecule type" value="Genomic_DNA"/>
</dbReference>
<dbReference type="InterPro" id="IPR025124">
    <property type="entry name" value="Gag1-like_clamp"/>
</dbReference>
<feature type="region of interest" description="Disordered" evidence="1">
    <location>
        <begin position="1"/>
        <end position="35"/>
    </location>
</feature>
<dbReference type="PANTHER" id="PTHR33373:SF28">
    <property type="entry name" value="OS07G0479600 PROTEIN"/>
    <property type="match status" value="1"/>
</dbReference>
<keyword evidence="4" id="KW-1185">Reference proteome</keyword>
<organism evidence="3 4">
    <name type="scientific">Populus tomentosa</name>
    <name type="common">Chinese white poplar</name>
    <dbReference type="NCBI Taxonomy" id="118781"/>
    <lineage>
        <taxon>Eukaryota</taxon>
        <taxon>Viridiplantae</taxon>
        <taxon>Streptophyta</taxon>
        <taxon>Embryophyta</taxon>
        <taxon>Tracheophyta</taxon>
        <taxon>Spermatophyta</taxon>
        <taxon>Magnoliopsida</taxon>
        <taxon>eudicotyledons</taxon>
        <taxon>Gunneridae</taxon>
        <taxon>Pentapetalae</taxon>
        <taxon>rosids</taxon>
        <taxon>fabids</taxon>
        <taxon>Malpighiales</taxon>
        <taxon>Salicaceae</taxon>
        <taxon>Saliceae</taxon>
        <taxon>Populus</taxon>
    </lineage>
</organism>
<dbReference type="Pfam" id="PF13259">
    <property type="entry name" value="clamp_Gag1-like"/>
    <property type="match status" value="1"/>
</dbReference>
<comment type="caution">
    <text evidence="3">The sequence shown here is derived from an EMBL/GenBank/DDBJ whole genome shotgun (WGS) entry which is preliminary data.</text>
</comment>
<dbReference type="OrthoDB" id="1896025at2759"/>
<protein>
    <recommendedName>
        <fullName evidence="2">Gag1-like clamp domain-containing protein</fullName>
    </recommendedName>
</protein>